<comment type="caution">
    <text evidence="1">The sequence shown here is derived from an EMBL/GenBank/DDBJ whole genome shotgun (WGS) entry which is preliminary data.</text>
</comment>
<dbReference type="Proteomes" id="UP001211711">
    <property type="component" value="Unassembled WGS sequence"/>
</dbReference>
<evidence type="ECO:0000313" key="1">
    <source>
        <dbReference type="EMBL" id="MDB9441179.1"/>
    </source>
</evidence>
<proteinExistence type="predicted"/>
<keyword evidence="2" id="KW-1185">Reference proteome</keyword>
<dbReference type="RefSeq" id="WP_096570336.1">
    <property type="nucleotide sequence ID" value="NZ_JAQMTI010000095.1"/>
</dbReference>
<reference evidence="1 2" key="1">
    <citation type="submission" date="2023-01" db="EMBL/GenBank/DDBJ databases">
        <title>Genomes from the Australian National Cyanobacteria Reference Collection.</title>
        <authorList>
            <person name="Willis A."/>
            <person name="Lee E.M.F."/>
        </authorList>
    </citation>
    <scope>NUCLEOTIDE SEQUENCE [LARGE SCALE GENOMIC DNA]</scope>
    <source>
        <strain evidence="1 2">CS-549</strain>
    </source>
</reference>
<sequence>MTLKQESLVDELEQKIYQTLLDRLPNDDDFTNSINNLLTLLERVCSEKAAYHYQNLPNEQFNYWNKFQQEIHQLKILKQQERIKSYRGKLQWEDNLEEKRIN</sequence>
<protein>
    <submittedName>
        <fullName evidence="1">Uncharacterized protein</fullName>
    </submittedName>
</protein>
<organism evidence="1 2">
    <name type="scientific">Sphaerospermopsis kisseleviana CS-549</name>
    <dbReference type="NCBI Taxonomy" id="3021783"/>
    <lineage>
        <taxon>Bacteria</taxon>
        <taxon>Bacillati</taxon>
        <taxon>Cyanobacteriota</taxon>
        <taxon>Cyanophyceae</taxon>
        <taxon>Nostocales</taxon>
        <taxon>Aphanizomenonaceae</taxon>
        <taxon>Sphaerospermopsis</taxon>
        <taxon>Sphaerospermopsis kisseleviana</taxon>
    </lineage>
</organism>
<dbReference type="EMBL" id="JAQMTI010000095">
    <property type="protein sequence ID" value="MDB9441179.1"/>
    <property type="molecule type" value="Genomic_DNA"/>
</dbReference>
<accession>A0ABT4ZP39</accession>
<name>A0ABT4ZP39_9CYAN</name>
<gene>
    <name evidence="1" type="ORF">PN497_07350</name>
</gene>
<evidence type="ECO:0000313" key="2">
    <source>
        <dbReference type="Proteomes" id="UP001211711"/>
    </source>
</evidence>